<name>E6W5A4_DESIS</name>
<evidence type="ECO:0000259" key="2">
    <source>
        <dbReference type="Pfam" id="PF00535"/>
    </source>
</evidence>
<feature type="transmembrane region" description="Helical" evidence="1">
    <location>
        <begin position="6"/>
        <end position="25"/>
    </location>
</feature>
<keyword evidence="3" id="KW-0808">Transferase</keyword>
<organism evidence="3 4">
    <name type="scientific">Desulfurispirillum indicum (strain ATCC BAA-1389 / DSM 22839 / S5)</name>
    <dbReference type="NCBI Taxonomy" id="653733"/>
    <lineage>
        <taxon>Bacteria</taxon>
        <taxon>Pseudomonadati</taxon>
        <taxon>Chrysiogenota</taxon>
        <taxon>Chrysiogenia</taxon>
        <taxon>Chrysiogenales</taxon>
        <taxon>Chrysiogenaceae</taxon>
        <taxon>Desulfurispirillum</taxon>
    </lineage>
</organism>
<dbReference type="InterPro" id="IPR029044">
    <property type="entry name" value="Nucleotide-diphossugar_trans"/>
</dbReference>
<dbReference type="RefSeq" id="WP_013507054.1">
    <property type="nucleotide sequence ID" value="NC_014836.1"/>
</dbReference>
<dbReference type="eggNOG" id="COG2456">
    <property type="taxonomic scope" value="Bacteria"/>
</dbReference>
<dbReference type="PANTHER" id="PTHR48090">
    <property type="entry name" value="UNDECAPRENYL-PHOSPHATE 4-DEOXY-4-FORMAMIDO-L-ARABINOSE TRANSFERASE-RELATED"/>
    <property type="match status" value="1"/>
</dbReference>
<dbReference type="AlphaFoldDB" id="E6W5A4"/>
<dbReference type="PANTHER" id="PTHR48090:SF7">
    <property type="entry name" value="RFBJ PROTEIN"/>
    <property type="match status" value="1"/>
</dbReference>
<protein>
    <submittedName>
        <fullName evidence="3">Glycosyl transferase family 2</fullName>
    </submittedName>
</protein>
<dbReference type="HOGENOM" id="CLU_690428_0_0_0"/>
<dbReference type="CDD" id="cd04179">
    <property type="entry name" value="DPM_DPG-synthase_like"/>
    <property type="match status" value="1"/>
</dbReference>
<dbReference type="EMBL" id="CP002432">
    <property type="protein sequence ID" value="ADU67183.1"/>
    <property type="molecule type" value="Genomic_DNA"/>
</dbReference>
<dbReference type="KEGG" id="din:Selin_2468"/>
<reference evidence="3 4" key="1">
    <citation type="submission" date="2010-12" db="EMBL/GenBank/DDBJ databases">
        <title>Complete sequence of Desulfurispirillum indicum S5.</title>
        <authorList>
            <consortium name="US DOE Joint Genome Institute"/>
            <person name="Lucas S."/>
            <person name="Copeland A."/>
            <person name="Lapidus A."/>
            <person name="Cheng J.-F."/>
            <person name="Goodwin L."/>
            <person name="Pitluck S."/>
            <person name="Chertkov O."/>
            <person name="Held B."/>
            <person name="Detter J.C."/>
            <person name="Han C."/>
            <person name="Tapia R."/>
            <person name="Land M."/>
            <person name="Hauser L."/>
            <person name="Kyrpides N."/>
            <person name="Ivanova N."/>
            <person name="Mikhailova N."/>
            <person name="Haggblom M."/>
            <person name="Rauschenbach I."/>
            <person name="Bini E."/>
            <person name="Woyke T."/>
        </authorList>
    </citation>
    <scope>NUCLEOTIDE SEQUENCE [LARGE SCALE GENOMIC DNA]</scope>
    <source>
        <strain evidence="4">ATCC BAA-1389 / DSM 22839 / S5</strain>
    </source>
</reference>
<proteinExistence type="predicted"/>
<accession>E6W5A4</accession>
<dbReference type="Gene3D" id="3.90.550.10">
    <property type="entry name" value="Spore Coat Polysaccharide Biosynthesis Protein SpsA, Chain A"/>
    <property type="match status" value="1"/>
</dbReference>
<keyword evidence="4" id="KW-1185">Reference proteome</keyword>
<feature type="domain" description="Glycosyltransferase 2-like" evidence="2">
    <location>
        <begin position="120"/>
        <end position="278"/>
    </location>
</feature>
<evidence type="ECO:0000313" key="4">
    <source>
        <dbReference type="Proteomes" id="UP000002572"/>
    </source>
</evidence>
<dbReference type="OrthoDB" id="9811884at2"/>
<dbReference type="InterPro" id="IPR019277">
    <property type="entry name" value="DUF2304"/>
</dbReference>
<sequence>MVFDRIQLVAIAFSLFIFFFIFSLVKNRRMKEEYSLLWFVMSIFLLYLSLDRFAIDRLGALFGIAYPPSVLILMTTGFTFLLLIHLTVVITRISEQNKEMIQALALHVAGRHEPQADTLIIVPALNEENSIAGVLRDLQQESLHVDIVVINDGSLDDTSRIARETGCAVVIDLQKNLGIGGAVQTGFKFAQHHNYRYAVQFDGDGQHVAQEIPALLKALHQGSDMVIGSRFLAPHDGYRSTFLRRIGIRFFQRVNSLLIGQKIMDNTSGFRAYSREAIRFLASYYPEDYPEPEAVILMGKNGFTISEVEVQMRERQGGISSINGFQGGYYMVKVLLAIGMTALRRPISFRVERE</sequence>
<keyword evidence="1" id="KW-1133">Transmembrane helix</keyword>
<keyword evidence="1" id="KW-0472">Membrane</keyword>
<dbReference type="SUPFAM" id="SSF53448">
    <property type="entry name" value="Nucleotide-diphospho-sugar transferases"/>
    <property type="match status" value="1"/>
</dbReference>
<keyword evidence="1" id="KW-0812">Transmembrane</keyword>
<dbReference type="STRING" id="653733.Selin_2468"/>
<feature type="transmembrane region" description="Helical" evidence="1">
    <location>
        <begin position="34"/>
        <end position="50"/>
    </location>
</feature>
<dbReference type="Proteomes" id="UP000002572">
    <property type="component" value="Chromosome"/>
</dbReference>
<evidence type="ECO:0000313" key="3">
    <source>
        <dbReference type="EMBL" id="ADU67183.1"/>
    </source>
</evidence>
<dbReference type="InterPro" id="IPR001173">
    <property type="entry name" value="Glyco_trans_2-like"/>
</dbReference>
<evidence type="ECO:0000256" key="1">
    <source>
        <dbReference type="SAM" id="Phobius"/>
    </source>
</evidence>
<dbReference type="InParanoid" id="E6W5A4"/>
<dbReference type="Pfam" id="PF00535">
    <property type="entry name" value="Glycos_transf_2"/>
    <property type="match status" value="1"/>
</dbReference>
<dbReference type="GO" id="GO:0016740">
    <property type="term" value="F:transferase activity"/>
    <property type="evidence" value="ECO:0007669"/>
    <property type="project" value="UniProtKB-KW"/>
</dbReference>
<dbReference type="Pfam" id="PF10066">
    <property type="entry name" value="DUF2304"/>
    <property type="match status" value="1"/>
</dbReference>
<feature type="transmembrane region" description="Helical" evidence="1">
    <location>
        <begin position="70"/>
        <end position="90"/>
    </location>
</feature>
<dbReference type="eggNOG" id="COG1216">
    <property type="taxonomic scope" value="Bacteria"/>
</dbReference>
<dbReference type="FunCoup" id="E6W5A4">
    <property type="interactions" value="386"/>
</dbReference>
<gene>
    <name evidence="3" type="ordered locus">Selin_2468</name>
</gene>
<dbReference type="InterPro" id="IPR050256">
    <property type="entry name" value="Glycosyltransferase_2"/>
</dbReference>